<protein>
    <submittedName>
        <fullName evidence="1">Uncharacterized protein</fullName>
    </submittedName>
</protein>
<dbReference type="InterPro" id="IPR002110">
    <property type="entry name" value="Ankyrin_rpt"/>
</dbReference>
<dbReference type="AlphaFoldDB" id="A0A6C0IXF0"/>
<dbReference type="PROSITE" id="PS50297">
    <property type="entry name" value="ANK_REP_REGION"/>
    <property type="match status" value="1"/>
</dbReference>
<dbReference type="SMART" id="SM00248">
    <property type="entry name" value="ANK"/>
    <property type="match status" value="1"/>
</dbReference>
<reference evidence="1" key="1">
    <citation type="journal article" date="2020" name="Nature">
        <title>Giant virus diversity and host interactions through global metagenomics.</title>
        <authorList>
            <person name="Schulz F."/>
            <person name="Roux S."/>
            <person name="Paez-Espino D."/>
            <person name="Jungbluth S."/>
            <person name="Walsh D.A."/>
            <person name="Denef V.J."/>
            <person name="McMahon K.D."/>
            <person name="Konstantinidis K.T."/>
            <person name="Eloe-Fadrosh E.A."/>
            <person name="Kyrpides N.C."/>
            <person name="Woyke T."/>
        </authorList>
    </citation>
    <scope>NUCLEOTIDE SEQUENCE</scope>
    <source>
        <strain evidence="1">GVMAG-M-3300024302-11</strain>
    </source>
</reference>
<proteinExistence type="predicted"/>
<dbReference type="Pfam" id="PF12796">
    <property type="entry name" value="Ank_2"/>
    <property type="match status" value="1"/>
</dbReference>
<sequence length="95" mass="10681">MNHTSPNLHELVYDNNTQKVSKFLKSIDSPENIINSHNELGKTPLHIAVKNNNQDIANILIKFGADTKIVDNKGQHIVWVPEQKGGNKIIGKRFV</sequence>
<dbReference type="PROSITE" id="PS50088">
    <property type="entry name" value="ANK_REPEAT"/>
    <property type="match status" value="1"/>
</dbReference>
<dbReference type="SUPFAM" id="SSF48403">
    <property type="entry name" value="Ankyrin repeat"/>
    <property type="match status" value="1"/>
</dbReference>
<name>A0A6C0IXF0_9ZZZZ</name>
<dbReference type="InterPro" id="IPR036770">
    <property type="entry name" value="Ankyrin_rpt-contain_sf"/>
</dbReference>
<dbReference type="EMBL" id="MN740254">
    <property type="protein sequence ID" value="QHT96153.1"/>
    <property type="molecule type" value="Genomic_DNA"/>
</dbReference>
<accession>A0A6C0IXF0</accession>
<organism evidence="1">
    <name type="scientific">viral metagenome</name>
    <dbReference type="NCBI Taxonomy" id="1070528"/>
    <lineage>
        <taxon>unclassified sequences</taxon>
        <taxon>metagenomes</taxon>
        <taxon>organismal metagenomes</taxon>
    </lineage>
</organism>
<dbReference type="Gene3D" id="1.25.40.20">
    <property type="entry name" value="Ankyrin repeat-containing domain"/>
    <property type="match status" value="1"/>
</dbReference>
<evidence type="ECO:0000313" key="1">
    <source>
        <dbReference type="EMBL" id="QHT96153.1"/>
    </source>
</evidence>